<keyword evidence="2" id="KW-0597">Phosphoprotein</keyword>
<dbReference type="RefSeq" id="XP_002111475.1">
    <property type="nucleotide sequence ID" value="XM_002111439.1"/>
</dbReference>
<feature type="compositionally biased region" description="Low complexity" evidence="7">
    <location>
        <begin position="304"/>
        <end position="321"/>
    </location>
</feature>
<dbReference type="Pfam" id="PF25987">
    <property type="entry name" value="PRRT3"/>
    <property type="match status" value="1"/>
</dbReference>
<dbReference type="InterPro" id="IPR059081">
    <property type="entry name" value="PRRT3-4"/>
</dbReference>
<keyword evidence="11" id="KW-1185">Reference proteome</keyword>
<organism evidence="10 11">
    <name type="scientific">Trichoplax adhaerens</name>
    <name type="common">Trichoplax reptans</name>
    <dbReference type="NCBI Taxonomy" id="10228"/>
    <lineage>
        <taxon>Eukaryota</taxon>
        <taxon>Metazoa</taxon>
        <taxon>Placozoa</taxon>
        <taxon>Uniplacotomia</taxon>
        <taxon>Trichoplacea</taxon>
        <taxon>Trichoplacidae</taxon>
        <taxon>Trichoplax</taxon>
    </lineage>
</organism>
<dbReference type="AlphaFoldDB" id="B3RV56"/>
<evidence type="ECO:0000256" key="3">
    <source>
        <dbReference type="ARBA" id="ARBA00022692"/>
    </source>
</evidence>
<dbReference type="OrthoDB" id="10066605at2759"/>
<evidence type="ECO:0000313" key="10">
    <source>
        <dbReference type="EMBL" id="EDV25442.1"/>
    </source>
</evidence>
<feature type="transmembrane region" description="Helical" evidence="8">
    <location>
        <begin position="526"/>
        <end position="549"/>
    </location>
</feature>
<feature type="compositionally biased region" description="Polar residues" evidence="7">
    <location>
        <begin position="19"/>
        <end position="30"/>
    </location>
</feature>
<feature type="transmembrane region" description="Helical" evidence="8">
    <location>
        <begin position="569"/>
        <end position="597"/>
    </location>
</feature>
<dbReference type="Proteomes" id="UP000009022">
    <property type="component" value="Unassembled WGS sequence"/>
</dbReference>
<feature type="transmembrane region" description="Helical" evidence="8">
    <location>
        <begin position="419"/>
        <end position="440"/>
    </location>
</feature>
<dbReference type="InterPro" id="IPR052836">
    <property type="entry name" value="PRRT_domain-containing"/>
</dbReference>
<feature type="compositionally biased region" description="Low complexity" evidence="7">
    <location>
        <begin position="108"/>
        <end position="120"/>
    </location>
</feature>
<dbReference type="EMBL" id="DS985244">
    <property type="protein sequence ID" value="EDV25442.1"/>
    <property type="molecule type" value="Genomic_DNA"/>
</dbReference>
<comment type="subcellular location">
    <subcellularLocation>
        <location evidence="1">Membrane</location>
        <topology evidence="1">Multi-pass membrane protein</topology>
    </subcellularLocation>
</comment>
<feature type="transmembrane region" description="Helical" evidence="8">
    <location>
        <begin position="666"/>
        <end position="685"/>
    </location>
</feature>
<protein>
    <recommendedName>
        <fullName evidence="9">Proline-rich transmembrane protein 3/4 domain-containing protein</fullName>
    </recommendedName>
</protein>
<accession>B3RV56</accession>
<dbReference type="CTD" id="6752688"/>
<dbReference type="PhylomeDB" id="B3RV56"/>
<feature type="region of interest" description="Disordered" evidence="7">
    <location>
        <begin position="1"/>
        <end position="120"/>
    </location>
</feature>
<evidence type="ECO:0000256" key="6">
    <source>
        <dbReference type="ARBA" id="ARBA00023136"/>
    </source>
</evidence>
<evidence type="ECO:0000256" key="1">
    <source>
        <dbReference type="ARBA" id="ARBA00004141"/>
    </source>
</evidence>
<evidence type="ECO:0000256" key="7">
    <source>
        <dbReference type="SAM" id="MobiDB-lite"/>
    </source>
</evidence>
<dbReference type="eggNOG" id="ENOG502S6RG">
    <property type="taxonomic scope" value="Eukaryota"/>
</dbReference>
<name>B3RV56_TRIAD</name>
<feature type="region of interest" description="Disordered" evidence="7">
    <location>
        <begin position="279"/>
        <end position="329"/>
    </location>
</feature>
<keyword evidence="4" id="KW-0732">Signal</keyword>
<keyword evidence="3 8" id="KW-0812">Transmembrane</keyword>
<feature type="transmembrane region" description="Helical" evidence="8">
    <location>
        <begin position="491"/>
        <end position="514"/>
    </location>
</feature>
<feature type="compositionally biased region" description="Polar residues" evidence="7">
    <location>
        <begin position="1"/>
        <end position="10"/>
    </location>
</feature>
<dbReference type="GeneID" id="6752688"/>
<evidence type="ECO:0000256" key="5">
    <source>
        <dbReference type="ARBA" id="ARBA00022989"/>
    </source>
</evidence>
<evidence type="ECO:0000313" key="11">
    <source>
        <dbReference type="Proteomes" id="UP000009022"/>
    </source>
</evidence>
<dbReference type="HOGENOM" id="CLU_375245_0_0_1"/>
<dbReference type="OMA" id="YMYVYRV"/>
<keyword evidence="5 8" id="KW-1133">Transmembrane helix</keyword>
<feature type="transmembrane region" description="Helical" evidence="8">
    <location>
        <begin position="617"/>
        <end position="646"/>
    </location>
</feature>
<dbReference type="KEGG" id="tad:TRIADDRAFT_55533"/>
<feature type="transmembrane region" description="Helical" evidence="8">
    <location>
        <begin position="452"/>
        <end position="471"/>
    </location>
</feature>
<dbReference type="PANTHER" id="PTHR35578:SF6">
    <property type="entry name" value="PROLINE-RICH TRANSMEMBRANE PROTEIN 4"/>
    <property type="match status" value="1"/>
</dbReference>
<keyword evidence="6 8" id="KW-0472">Membrane</keyword>
<proteinExistence type="predicted"/>
<sequence>MSTTDSSSVVETAEPIATSEWNSNISTEATSEAELTPTAEGKSLATEPYTIHPETESTPEVETANTLHAEVTPEGEAVSTPYVETEVTPEAELGLTPLAEVESTPEGETSATPFAETEATPEAEVAIISVPEGEVTPELETVVTPNTETETTAEAESATNSFPEGEATPESEAVGTPYAEIETTPEAESAITSFPEGEVTPKSEIGVTPYAELESTPEAETAITPFPEVETTPESEIGITPYPEMETTPEAETEITPFPEIETTPESELGITPYPEMETTPEAESAMTAFPEVETTPESELSATPYPEMEMTPESESMSTPYPEFENHPNAETAVTPYAEFEFTPEAELSTTPEEESPLLPESEVTSAPEVELSSIGETSPETEVEVTVSGEPETAVSLAEPTPAWTEAIPQWGAAWPIHIYFFGAIFILIALFALYSLVKPRKRKFKVIGMLFNRLVLFFLFVFATTRAICLLVDPYHSKGIMPPLLYNIIWALGSPCLISSLGVYMILLLDANYAVKTLRLAKLNNFLIVCTIYFLLVFAAEFMAYFTSANSMASRIVTFICQAFYFLWGAFCNIGFIIAAVMLHQRAILTAIALAESRRFIAKNFAKSNKMSKLFTLSVSCSIIGLALSAIHFYAMVTLFNMFVPHLRVYPWPWWAFQTSYRMIEVIAAFILCKVATVASAVKRYSHIHREGFIASICIKLMTCCGSSNRTDSEISAVTDMDNPSFTKGQLTLLHLD</sequence>
<feature type="region of interest" description="Disordered" evidence="7">
    <location>
        <begin position="148"/>
        <end position="174"/>
    </location>
</feature>
<feature type="compositionally biased region" description="Low complexity" evidence="7">
    <location>
        <begin position="148"/>
        <end position="159"/>
    </location>
</feature>
<feature type="domain" description="Proline-rich transmembrane protein 3/4" evidence="9">
    <location>
        <begin position="397"/>
        <end position="689"/>
    </location>
</feature>
<gene>
    <name evidence="10" type="ORF">TRIADDRAFT_55533</name>
</gene>
<dbReference type="PANTHER" id="PTHR35578">
    <property type="entry name" value="PROLINE-RICH TRANSMEMBRANE PROTEIN 4-RELATED"/>
    <property type="match status" value="1"/>
</dbReference>
<reference evidence="10 11" key="1">
    <citation type="journal article" date="2008" name="Nature">
        <title>The Trichoplax genome and the nature of placozoans.</title>
        <authorList>
            <person name="Srivastava M."/>
            <person name="Begovic E."/>
            <person name="Chapman J."/>
            <person name="Putnam N.H."/>
            <person name="Hellsten U."/>
            <person name="Kawashima T."/>
            <person name="Kuo A."/>
            <person name="Mitros T."/>
            <person name="Salamov A."/>
            <person name="Carpenter M.L."/>
            <person name="Signorovitch A.Y."/>
            <person name="Moreno M.A."/>
            <person name="Kamm K."/>
            <person name="Grimwood J."/>
            <person name="Schmutz J."/>
            <person name="Shapiro H."/>
            <person name="Grigoriev I.V."/>
            <person name="Buss L.W."/>
            <person name="Schierwater B."/>
            <person name="Dellaporta S.L."/>
            <person name="Rokhsar D.S."/>
        </authorList>
    </citation>
    <scope>NUCLEOTIDE SEQUENCE [LARGE SCALE GENOMIC DNA]</scope>
    <source>
        <strain evidence="10 11">Grell-BS-1999</strain>
    </source>
</reference>
<evidence type="ECO:0000256" key="2">
    <source>
        <dbReference type="ARBA" id="ARBA00022553"/>
    </source>
</evidence>
<evidence type="ECO:0000256" key="8">
    <source>
        <dbReference type="SAM" id="Phobius"/>
    </source>
</evidence>
<feature type="compositionally biased region" description="Polar residues" evidence="7">
    <location>
        <begin position="56"/>
        <end position="66"/>
    </location>
</feature>
<dbReference type="InParanoid" id="B3RV56"/>
<evidence type="ECO:0000259" key="9">
    <source>
        <dbReference type="Pfam" id="PF25987"/>
    </source>
</evidence>
<feature type="region of interest" description="Disordered" evidence="7">
    <location>
        <begin position="347"/>
        <end position="366"/>
    </location>
</feature>
<evidence type="ECO:0000256" key="4">
    <source>
        <dbReference type="ARBA" id="ARBA00022729"/>
    </source>
</evidence>